<gene>
    <name evidence="2" type="primary">slyA</name>
    <name evidence="2" type="ORF">Mgrana_02182</name>
</gene>
<evidence type="ECO:0000313" key="2">
    <source>
        <dbReference type="EMBL" id="RIH91907.1"/>
    </source>
</evidence>
<sequence length="145" mass="16193">MKETESLYDELSAVALDLAHHLRRDAQKATENLGVTPMQAYGMMLLADGYTQPSGLAEAMGTSPPVLSQILAGLEERGWISRHPDPEDRRRVRLELTESGKAFHAQMQSQWRAASAPRYQKLSPPEVQTLIRLLRKMVQASGVRP</sequence>
<feature type="domain" description="HTH marR-type" evidence="1">
    <location>
        <begin position="8"/>
        <end position="139"/>
    </location>
</feature>
<dbReference type="PANTHER" id="PTHR33164:SF43">
    <property type="entry name" value="HTH-TYPE TRANSCRIPTIONAL REPRESSOR YETL"/>
    <property type="match status" value="1"/>
</dbReference>
<dbReference type="InterPro" id="IPR039422">
    <property type="entry name" value="MarR/SlyA-like"/>
</dbReference>
<dbReference type="GO" id="GO:0006950">
    <property type="term" value="P:response to stress"/>
    <property type="evidence" value="ECO:0007669"/>
    <property type="project" value="TreeGrafter"/>
</dbReference>
<evidence type="ECO:0000313" key="3">
    <source>
        <dbReference type="Proteomes" id="UP000266178"/>
    </source>
</evidence>
<comment type="caution">
    <text evidence="2">The sequence shown here is derived from an EMBL/GenBank/DDBJ whole genome shotgun (WGS) entry which is preliminary data.</text>
</comment>
<dbReference type="OrthoDB" id="9804055at2"/>
<dbReference type="Pfam" id="PF12802">
    <property type="entry name" value="MarR_2"/>
    <property type="match status" value="1"/>
</dbReference>
<dbReference type="InterPro" id="IPR036390">
    <property type="entry name" value="WH_DNA-bd_sf"/>
</dbReference>
<proteinExistence type="predicted"/>
<evidence type="ECO:0000259" key="1">
    <source>
        <dbReference type="PROSITE" id="PS50995"/>
    </source>
</evidence>
<dbReference type="InterPro" id="IPR036388">
    <property type="entry name" value="WH-like_DNA-bd_sf"/>
</dbReference>
<dbReference type="SMART" id="SM00347">
    <property type="entry name" value="HTH_MARR"/>
    <property type="match status" value="1"/>
</dbReference>
<dbReference type="GO" id="GO:0003700">
    <property type="term" value="F:DNA-binding transcription factor activity"/>
    <property type="evidence" value="ECO:0007669"/>
    <property type="project" value="InterPro"/>
</dbReference>
<keyword evidence="3" id="KW-1185">Reference proteome</keyword>
<dbReference type="EMBL" id="QWLB01000029">
    <property type="protein sequence ID" value="RIH91907.1"/>
    <property type="molecule type" value="Genomic_DNA"/>
</dbReference>
<dbReference type="PANTHER" id="PTHR33164">
    <property type="entry name" value="TRANSCRIPTIONAL REGULATOR, MARR FAMILY"/>
    <property type="match status" value="1"/>
</dbReference>
<dbReference type="Gene3D" id="1.10.10.10">
    <property type="entry name" value="Winged helix-like DNA-binding domain superfamily/Winged helix DNA-binding domain"/>
    <property type="match status" value="1"/>
</dbReference>
<dbReference type="InterPro" id="IPR000835">
    <property type="entry name" value="HTH_MarR-typ"/>
</dbReference>
<dbReference type="AlphaFoldDB" id="A0A399F566"/>
<organism evidence="2 3">
    <name type="scientific">Meiothermus granaticius NBRC 107808</name>
    <dbReference type="NCBI Taxonomy" id="1227551"/>
    <lineage>
        <taxon>Bacteria</taxon>
        <taxon>Thermotogati</taxon>
        <taxon>Deinococcota</taxon>
        <taxon>Deinococci</taxon>
        <taxon>Thermales</taxon>
        <taxon>Thermaceae</taxon>
        <taxon>Meiothermus</taxon>
    </lineage>
</organism>
<dbReference type="RefSeq" id="WP_119357659.1">
    <property type="nucleotide sequence ID" value="NZ_BJXM01000001.1"/>
</dbReference>
<accession>A0A399F566</accession>
<dbReference type="PRINTS" id="PR00598">
    <property type="entry name" value="HTHMARR"/>
</dbReference>
<dbReference type="PROSITE" id="PS50995">
    <property type="entry name" value="HTH_MARR_2"/>
    <property type="match status" value="1"/>
</dbReference>
<dbReference type="SUPFAM" id="SSF46785">
    <property type="entry name" value="Winged helix' DNA-binding domain"/>
    <property type="match status" value="1"/>
</dbReference>
<dbReference type="Proteomes" id="UP000266178">
    <property type="component" value="Unassembled WGS sequence"/>
</dbReference>
<name>A0A399F566_9DEIN</name>
<protein>
    <submittedName>
        <fullName evidence="2">Transcriptional regulator SlyA</fullName>
    </submittedName>
</protein>
<reference evidence="2 3" key="1">
    <citation type="submission" date="2018-08" db="EMBL/GenBank/DDBJ databases">
        <title>Meiothermus granaticius genome AF-68 sequencing project.</title>
        <authorList>
            <person name="Da Costa M.S."/>
            <person name="Albuquerque L."/>
            <person name="Raposo P."/>
            <person name="Froufe H.J.C."/>
            <person name="Barroso C.S."/>
            <person name="Egas C."/>
        </authorList>
    </citation>
    <scope>NUCLEOTIDE SEQUENCE [LARGE SCALE GENOMIC DNA]</scope>
    <source>
        <strain evidence="2 3">AF-68</strain>
    </source>
</reference>